<reference evidence="2" key="1">
    <citation type="submission" date="2018-02" db="EMBL/GenBank/DDBJ databases">
        <authorList>
            <person name="Cohen D.B."/>
            <person name="Kent A.D."/>
        </authorList>
    </citation>
    <scope>NUCLEOTIDE SEQUENCE</scope>
</reference>
<feature type="compositionally biased region" description="Basic and acidic residues" evidence="1">
    <location>
        <begin position="130"/>
        <end position="140"/>
    </location>
</feature>
<dbReference type="AlphaFoldDB" id="A0A2N9GZI0"/>
<dbReference type="EMBL" id="OIVN01002946">
    <property type="protein sequence ID" value="SPD07666.1"/>
    <property type="molecule type" value="Genomic_DNA"/>
</dbReference>
<evidence type="ECO:0000313" key="2">
    <source>
        <dbReference type="EMBL" id="SPD07666.1"/>
    </source>
</evidence>
<gene>
    <name evidence="2" type="ORF">FSB_LOCUS35548</name>
</gene>
<feature type="region of interest" description="Disordered" evidence="1">
    <location>
        <begin position="130"/>
        <end position="149"/>
    </location>
</feature>
<sequence>MRERETKYQLLALLKCSVLNGCHCVLRPLASPVYCVPSGRFGRGSGSTSFSILCRIRRQARSARRERLEHAVTIEPLRTEHLEQRQQLGTELLTTQLLRELSKWPNSQVEEASGEDMDEFHEERMSEVGNDEFREEHNEDPIPMNDNLEDGSVNEEANTSMLNLDKDVNMNYYSGVMGKY</sequence>
<evidence type="ECO:0000256" key="1">
    <source>
        <dbReference type="SAM" id="MobiDB-lite"/>
    </source>
</evidence>
<name>A0A2N9GZI0_FAGSY</name>
<proteinExistence type="predicted"/>
<protein>
    <submittedName>
        <fullName evidence="2">Uncharacterized protein</fullName>
    </submittedName>
</protein>
<accession>A0A2N9GZI0</accession>
<organism evidence="2">
    <name type="scientific">Fagus sylvatica</name>
    <name type="common">Beechnut</name>
    <dbReference type="NCBI Taxonomy" id="28930"/>
    <lineage>
        <taxon>Eukaryota</taxon>
        <taxon>Viridiplantae</taxon>
        <taxon>Streptophyta</taxon>
        <taxon>Embryophyta</taxon>
        <taxon>Tracheophyta</taxon>
        <taxon>Spermatophyta</taxon>
        <taxon>Magnoliopsida</taxon>
        <taxon>eudicotyledons</taxon>
        <taxon>Gunneridae</taxon>
        <taxon>Pentapetalae</taxon>
        <taxon>rosids</taxon>
        <taxon>fabids</taxon>
        <taxon>Fagales</taxon>
        <taxon>Fagaceae</taxon>
        <taxon>Fagus</taxon>
    </lineage>
</organism>